<feature type="region of interest" description="Disordered" evidence="4">
    <location>
        <begin position="1"/>
        <end position="52"/>
    </location>
</feature>
<feature type="domain" description="FAD/NAD(P)-binding" evidence="5">
    <location>
        <begin position="55"/>
        <end position="336"/>
    </location>
</feature>
<comment type="caution">
    <text evidence="6">The sequence shown here is derived from an EMBL/GenBank/DDBJ whole genome shotgun (WGS) entry which is preliminary data.</text>
</comment>
<protein>
    <submittedName>
        <fullName evidence="6">NAD(P)/FAD-dependent oxidoreductase</fullName>
    </submittedName>
</protein>
<evidence type="ECO:0000259" key="5">
    <source>
        <dbReference type="Pfam" id="PF07992"/>
    </source>
</evidence>
<accession>A0ABW9NZQ1</accession>
<dbReference type="Gene3D" id="3.50.50.60">
    <property type="entry name" value="FAD/NAD(P)-binding domain"/>
    <property type="match status" value="2"/>
</dbReference>
<evidence type="ECO:0000256" key="1">
    <source>
        <dbReference type="ARBA" id="ARBA00022630"/>
    </source>
</evidence>
<dbReference type="SUPFAM" id="SSF51905">
    <property type="entry name" value="FAD/NAD(P)-binding domain"/>
    <property type="match status" value="1"/>
</dbReference>
<dbReference type="Proteomes" id="UP000460558">
    <property type="component" value="Unassembled WGS sequence"/>
</dbReference>
<dbReference type="EMBL" id="VDEQ01000277">
    <property type="protein sequence ID" value="MQS38698.1"/>
    <property type="molecule type" value="Genomic_DNA"/>
</dbReference>
<dbReference type="PRINTS" id="PR00469">
    <property type="entry name" value="PNDRDTASEII"/>
</dbReference>
<keyword evidence="7" id="KW-1185">Reference proteome</keyword>
<dbReference type="Pfam" id="PF07992">
    <property type="entry name" value="Pyr_redox_2"/>
    <property type="match status" value="1"/>
</dbReference>
<proteinExistence type="predicted"/>
<dbReference type="InterPro" id="IPR023753">
    <property type="entry name" value="FAD/NAD-binding_dom"/>
</dbReference>
<keyword evidence="2" id="KW-0560">Oxidoreductase</keyword>
<dbReference type="RefSeq" id="WP_153486019.1">
    <property type="nucleotide sequence ID" value="NZ_VDEQ01000277.1"/>
</dbReference>
<evidence type="ECO:0000256" key="3">
    <source>
        <dbReference type="ARBA" id="ARBA00048132"/>
    </source>
</evidence>
<name>A0ABW9NZQ1_9ACTN</name>
<dbReference type="PANTHER" id="PTHR48105">
    <property type="entry name" value="THIOREDOXIN REDUCTASE 1-RELATED-RELATED"/>
    <property type="match status" value="1"/>
</dbReference>
<dbReference type="InterPro" id="IPR050097">
    <property type="entry name" value="Ferredoxin-NADP_redctase_2"/>
</dbReference>
<evidence type="ECO:0000313" key="7">
    <source>
        <dbReference type="Proteomes" id="UP000460558"/>
    </source>
</evidence>
<evidence type="ECO:0000313" key="6">
    <source>
        <dbReference type="EMBL" id="MQS38698.1"/>
    </source>
</evidence>
<comment type="catalytic activity">
    <reaction evidence="3">
        <text>[thioredoxin]-dithiol + NADP(+) = [thioredoxin]-disulfide + NADPH + H(+)</text>
        <dbReference type="Rhea" id="RHEA:20345"/>
        <dbReference type="Rhea" id="RHEA-COMP:10698"/>
        <dbReference type="Rhea" id="RHEA-COMP:10700"/>
        <dbReference type="ChEBI" id="CHEBI:15378"/>
        <dbReference type="ChEBI" id="CHEBI:29950"/>
        <dbReference type="ChEBI" id="CHEBI:50058"/>
        <dbReference type="ChEBI" id="CHEBI:57783"/>
        <dbReference type="ChEBI" id="CHEBI:58349"/>
        <dbReference type="EC" id="1.8.1.9"/>
    </reaction>
</comment>
<keyword evidence="1" id="KW-0285">Flavoprotein</keyword>
<sequence>MSATEHSHSATEQSTADGGTASGEAVSGEAATSAPRSVAPRKVAPREGEGPAAPYDVVIVGGGPAGLSAALVLGRARRRVAVVDAGAPRNAPAARLRGFLSRDGMSPGALLETGRAEAAGYGVETIPARVETIRARVEHIAPGFLVGLADGPVLKARRVLMATGLHDELPDIPGVRERWGKDVLHCPYCHGYEVRDRPLGVLGSHPGAVGQALLLRRWSDDVVFFPHTLEPTGGERERLAARGVRIAGGRVARLVADGDRLRGVELAGGRVEPRSAVFLMPRMTPQDGPLTALGCARDADGWVVVDASGRTSVPGVWAVGNVADRRAQVITAAGMGSAAAIAVDHDLLDEEIGHAVAAHREPERV</sequence>
<reference evidence="6 7" key="1">
    <citation type="submission" date="2019-06" db="EMBL/GenBank/DDBJ databases">
        <title>Comparative genomics and metabolomics analyses of clavulanic acid producing Streptomyces species provides insight into specialized metabolism and evolution of beta-lactam biosynthetic gene clusters.</title>
        <authorList>
            <person name="Moore M.A."/>
            <person name="Cruz-Morales P."/>
            <person name="Barona Gomez F."/>
            <person name="Kapil T."/>
        </authorList>
    </citation>
    <scope>NUCLEOTIDE SEQUENCE [LARGE SCALE GENOMIC DNA]</scope>
    <source>
        <strain evidence="6 7">T-272</strain>
    </source>
</reference>
<dbReference type="PRINTS" id="PR00368">
    <property type="entry name" value="FADPNR"/>
</dbReference>
<dbReference type="InterPro" id="IPR036188">
    <property type="entry name" value="FAD/NAD-bd_sf"/>
</dbReference>
<evidence type="ECO:0000256" key="2">
    <source>
        <dbReference type="ARBA" id="ARBA00023002"/>
    </source>
</evidence>
<organism evidence="6 7">
    <name type="scientific">Streptomyces katsurahamanus</name>
    <dbReference type="NCBI Taxonomy" id="2577098"/>
    <lineage>
        <taxon>Bacteria</taxon>
        <taxon>Bacillati</taxon>
        <taxon>Actinomycetota</taxon>
        <taxon>Actinomycetes</taxon>
        <taxon>Kitasatosporales</taxon>
        <taxon>Streptomycetaceae</taxon>
        <taxon>Streptomyces</taxon>
    </lineage>
</organism>
<evidence type="ECO:0000256" key="4">
    <source>
        <dbReference type="SAM" id="MobiDB-lite"/>
    </source>
</evidence>
<gene>
    <name evidence="6" type="ORF">FFZ77_24850</name>
</gene>